<gene>
    <name evidence="2" type="ORF">A19Y_2002</name>
</gene>
<dbReference type="Proteomes" id="UP000027395">
    <property type="component" value="Chromosome"/>
</dbReference>
<dbReference type="InterPro" id="IPR012296">
    <property type="entry name" value="Nuclease_put_TT1808"/>
</dbReference>
<dbReference type="EMBL" id="CM002803">
    <property type="protein sequence ID" value="KEI66972.1"/>
    <property type="molecule type" value="Genomic_DNA"/>
</dbReference>
<sequence length="170" mass="19901">MILQVEQKNVYSLEEYLDFEVNSSERHEYIEGEIRPMTGGTPNHNQITGNLSATLNFALKRQPYRVFVTDQRLWIPKKRLYTYPDIMVIQGDIQLQEGRKDTITNPLILVEVLSASTRNYDKDEKFAAYRTLPTFQEIFSLINIIFRLNTIIKPIRNTGYLWSIIIAMKP</sequence>
<dbReference type="InterPro" id="IPR008538">
    <property type="entry name" value="Uma2"/>
</dbReference>
<proteinExistence type="predicted"/>
<dbReference type="STRING" id="388467.A19Y_2002"/>
<dbReference type="Pfam" id="PF05685">
    <property type="entry name" value="Uma2"/>
    <property type="match status" value="1"/>
</dbReference>
<dbReference type="Gene3D" id="3.90.1570.10">
    <property type="entry name" value="tt1808, chain A"/>
    <property type="match status" value="1"/>
</dbReference>
<evidence type="ECO:0000313" key="2">
    <source>
        <dbReference type="EMBL" id="KEI66972.1"/>
    </source>
</evidence>
<evidence type="ECO:0000313" key="3">
    <source>
        <dbReference type="Proteomes" id="UP000027395"/>
    </source>
</evidence>
<dbReference type="PATRIC" id="fig|388467.6.peg.1946"/>
<reference evidence="2 3" key="1">
    <citation type="journal article" date="2014" name="Appl. Environ. Microbiol.">
        <title>Elucidation of insertion elements encoded on plasmids and in vitro construction of shuttle vectors from the toxic cyanobacterium Planktothrix.</title>
        <authorList>
            <person name="Christiansen G."/>
            <person name="Goesmann A."/>
            <person name="Kurmayer R."/>
        </authorList>
    </citation>
    <scope>NUCLEOTIDE SEQUENCE [LARGE SCALE GENOMIC DNA]</scope>
    <source>
        <strain evidence="2 3">NIVA-CYA 126/8</strain>
    </source>
</reference>
<evidence type="ECO:0000259" key="1">
    <source>
        <dbReference type="Pfam" id="PF05685"/>
    </source>
</evidence>
<dbReference type="AlphaFoldDB" id="A0A073CGE3"/>
<protein>
    <recommendedName>
        <fullName evidence="1">Putative restriction endonuclease domain-containing protein</fullName>
    </recommendedName>
</protein>
<dbReference type="CDD" id="cd06260">
    <property type="entry name" value="DUF820-like"/>
    <property type="match status" value="1"/>
</dbReference>
<dbReference type="PANTHER" id="PTHR36558">
    <property type="entry name" value="GLR1098 PROTEIN"/>
    <property type="match status" value="1"/>
</dbReference>
<organism evidence="2 3">
    <name type="scientific">Planktothrix agardhii (strain NIVA-CYA 126/8)</name>
    <dbReference type="NCBI Taxonomy" id="388467"/>
    <lineage>
        <taxon>Bacteria</taxon>
        <taxon>Bacillati</taxon>
        <taxon>Cyanobacteriota</taxon>
        <taxon>Cyanophyceae</taxon>
        <taxon>Oscillatoriophycideae</taxon>
        <taxon>Oscillatoriales</taxon>
        <taxon>Microcoleaceae</taxon>
        <taxon>Planktothrix</taxon>
    </lineage>
</organism>
<name>A0A073CGE3_PLAA1</name>
<dbReference type="SUPFAM" id="SSF52980">
    <property type="entry name" value="Restriction endonuclease-like"/>
    <property type="match status" value="1"/>
</dbReference>
<feature type="domain" description="Putative restriction endonuclease" evidence="1">
    <location>
        <begin position="13"/>
        <end position="137"/>
    </location>
</feature>
<dbReference type="eggNOG" id="COG4636">
    <property type="taxonomic scope" value="Bacteria"/>
</dbReference>
<dbReference type="HOGENOM" id="CLU_076312_6_2_3"/>
<keyword evidence="3" id="KW-1185">Reference proteome</keyword>
<dbReference type="PANTHER" id="PTHR36558:SF1">
    <property type="entry name" value="RESTRICTION ENDONUCLEASE DOMAIN-CONTAINING PROTEIN-RELATED"/>
    <property type="match status" value="1"/>
</dbReference>
<dbReference type="RefSeq" id="WP_341271663.1">
    <property type="nucleotide sequence ID" value="NZ_CM002803.1"/>
</dbReference>
<accession>A0A073CGE3</accession>
<dbReference type="InterPro" id="IPR011335">
    <property type="entry name" value="Restrct_endonuc-II-like"/>
</dbReference>